<organism evidence="2 4">
    <name type="scientific">Flavobacterium circumlabens</name>
    <dbReference type="NCBI Taxonomy" id="2133765"/>
    <lineage>
        <taxon>Bacteria</taxon>
        <taxon>Pseudomonadati</taxon>
        <taxon>Bacteroidota</taxon>
        <taxon>Flavobacteriia</taxon>
        <taxon>Flavobacteriales</taxon>
        <taxon>Flavobacteriaceae</taxon>
        <taxon>Flavobacterium</taxon>
    </lineage>
</organism>
<gene>
    <name evidence="2" type="ORF">D0809_07965</name>
    <name evidence="1" type="ORF">EV142_102470</name>
</gene>
<protein>
    <submittedName>
        <fullName evidence="2">Response regulator</fullName>
    </submittedName>
</protein>
<dbReference type="RefSeq" id="WP_132033828.1">
    <property type="nucleotide sequence ID" value="NZ_QWDN01000002.1"/>
</dbReference>
<accession>A0A4Y7UF61</accession>
<reference evidence="1" key="3">
    <citation type="submission" date="2019-03" db="EMBL/GenBank/DDBJ databases">
        <authorList>
            <person name="Whitman W."/>
            <person name="Huntemann M."/>
            <person name="Clum A."/>
            <person name="Pillay M."/>
            <person name="Palaniappan K."/>
            <person name="Varghese N."/>
            <person name="Mikhailova N."/>
            <person name="Stamatis D."/>
            <person name="Reddy T."/>
            <person name="Daum C."/>
            <person name="Shapiro N."/>
            <person name="Ivanova N."/>
            <person name="Kyrpides N."/>
            <person name="Woyke T."/>
        </authorList>
    </citation>
    <scope>NUCLEOTIDE SEQUENCE</scope>
    <source>
        <strain evidence="1">P5626</strain>
    </source>
</reference>
<dbReference type="EMBL" id="QWDN01000002">
    <property type="protein sequence ID" value="TEB45103.1"/>
    <property type="molecule type" value="Genomic_DNA"/>
</dbReference>
<comment type="caution">
    <text evidence="2">The sequence shown here is derived from an EMBL/GenBank/DDBJ whole genome shotgun (WGS) entry which is preliminary data.</text>
</comment>
<dbReference type="InterPro" id="IPR011006">
    <property type="entry name" value="CheY-like_superfamily"/>
</dbReference>
<evidence type="ECO:0000313" key="2">
    <source>
        <dbReference type="EMBL" id="TEB45103.1"/>
    </source>
</evidence>
<dbReference type="EMBL" id="SLWA01000002">
    <property type="protein sequence ID" value="TCN59850.1"/>
    <property type="molecule type" value="Genomic_DNA"/>
</dbReference>
<evidence type="ECO:0000313" key="4">
    <source>
        <dbReference type="Proteomes" id="UP000298340"/>
    </source>
</evidence>
<evidence type="ECO:0000313" key="3">
    <source>
        <dbReference type="Proteomes" id="UP000295270"/>
    </source>
</evidence>
<reference evidence="1 3" key="1">
    <citation type="journal article" date="2015" name="Stand. Genomic Sci.">
        <title>Genomic Encyclopedia of Bacterial and Archaeal Type Strains, Phase III: the genomes of soil and plant-associated and newly described type strains.</title>
        <authorList>
            <person name="Whitman W.B."/>
            <person name="Woyke T."/>
            <person name="Klenk H.P."/>
            <person name="Zhou Y."/>
            <person name="Lilburn T.G."/>
            <person name="Beck B.J."/>
            <person name="De Vos P."/>
            <person name="Vandamme P."/>
            <person name="Eisen J.A."/>
            <person name="Garrity G."/>
            <person name="Hugenholtz P."/>
            <person name="Kyrpides N.C."/>
        </authorList>
    </citation>
    <scope>NUCLEOTIDE SEQUENCE [LARGE SCALE GENOMIC DNA]</scope>
    <source>
        <strain evidence="1 3">P5626</strain>
    </source>
</reference>
<dbReference type="SUPFAM" id="SSF52172">
    <property type="entry name" value="CheY-like"/>
    <property type="match status" value="1"/>
</dbReference>
<proteinExistence type="predicted"/>
<name>A0A4Y7UF61_9FLAO</name>
<dbReference type="Gene3D" id="3.40.50.2300">
    <property type="match status" value="1"/>
</dbReference>
<reference evidence="2 4" key="2">
    <citation type="journal article" date="2018" name="Syst. Appl. Microbiol.">
        <title>Flavobacterium circumlabens sp. nov. and Flavobacterium cupreum sp. nov., two psychrotrophic species isolated from Antarctic environmental samples.</title>
        <authorList>
            <person name="Kralova S."/>
            <person name="Busse H.J."/>
            <person name="Svec P."/>
            <person name="Maslanova I."/>
            <person name="Stankova E."/>
            <person name="Bartak M."/>
            <person name="Sedlacek I."/>
        </authorList>
    </citation>
    <scope>NUCLEOTIDE SEQUENCE [LARGE SCALE GENOMIC DNA]</scope>
    <source>
        <strain evidence="2 4">CCM 8828</strain>
    </source>
</reference>
<dbReference type="OrthoDB" id="1365103at2"/>
<sequence length="154" mass="18191">MNKNVPIVLIENNQGDRKLFMEIFSELELSNEVLYFNSASNAYHYLTSKKIKAFLIFSDIVLLNTTDEKLIHVTYENLSIELNCPCLFFTTAFTQCFVIDLYSVPTQTYVIKPYSYDRFKEIIKTILEYWSKIKSIEDYKSDPLRRKNIKNNLN</sequence>
<dbReference type="Proteomes" id="UP000298340">
    <property type="component" value="Unassembled WGS sequence"/>
</dbReference>
<evidence type="ECO:0000313" key="1">
    <source>
        <dbReference type="EMBL" id="TCN59850.1"/>
    </source>
</evidence>
<dbReference type="AlphaFoldDB" id="A0A4Y7UF61"/>
<dbReference type="Proteomes" id="UP000295270">
    <property type="component" value="Unassembled WGS sequence"/>
</dbReference>
<keyword evidence="3" id="KW-1185">Reference proteome</keyword>